<dbReference type="Proteomes" id="UP000053825">
    <property type="component" value="Unassembled WGS sequence"/>
</dbReference>
<dbReference type="GO" id="GO:0003676">
    <property type="term" value="F:nucleic acid binding"/>
    <property type="evidence" value="ECO:0007669"/>
    <property type="project" value="InterPro"/>
</dbReference>
<dbReference type="PANTHER" id="PTHR47326:SF1">
    <property type="entry name" value="HTH PSQ-TYPE DOMAIN-CONTAINING PROTEIN"/>
    <property type="match status" value="1"/>
</dbReference>
<dbReference type="AlphaFoldDB" id="A0A0L7R4U8"/>
<evidence type="ECO:0000313" key="2">
    <source>
        <dbReference type="Proteomes" id="UP000053825"/>
    </source>
</evidence>
<sequence length="76" mass="8974">KRFDARRVLERQFPNRWIVRGSNISWPAHPPDLTPLNYLLCGALKNKVYRQTSTTVEDMRELILIAFAHYPITQLH</sequence>
<proteinExistence type="predicted"/>
<accession>A0A0L7R4U8</accession>
<protein>
    <recommendedName>
        <fullName evidence="3">Histone-lysine N-methyltransferase SETMAR</fullName>
    </recommendedName>
</protein>
<dbReference type="InterPro" id="IPR036397">
    <property type="entry name" value="RNaseH_sf"/>
</dbReference>
<dbReference type="EMBL" id="KQ414657">
    <property type="protein sequence ID" value="KOC65868.1"/>
    <property type="molecule type" value="Genomic_DNA"/>
</dbReference>
<name>A0A0L7R4U8_9HYME</name>
<reference evidence="1 2" key="1">
    <citation type="submission" date="2015-07" db="EMBL/GenBank/DDBJ databases">
        <title>The genome of Habropoda laboriosa.</title>
        <authorList>
            <person name="Pan H."/>
            <person name="Kapheim K."/>
        </authorList>
    </citation>
    <scope>NUCLEOTIDE SEQUENCE [LARGE SCALE GENOMIC DNA]</scope>
    <source>
        <strain evidence="1">0110345459</strain>
    </source>
</reference>
<dbReference type="PANTHER" id="PTHR47326">
    <property type="entry name" value="TRANSPOSABLE ELEMENT TC3 TRANSPOSASE-LIKE PROTEIN"/>
    <property type="match status" value="1"/>
</dbReference>
<feature type="non-terminal residue" evidence="1">
    <location>
        <position position="1"/>
    </location>
</feature>
<evidence type="ECO:0008006" key="3">
    <source>
        <dbReference type="Google" id="ProtNLM"/>
    </source>
</evidence>
<dbReference type="Gene3D" id="3.30.420.10">
    <property type="entry name" value="Ribonuclease H-like superfamily/Ribonuclease H"/>
    <property type="match status" value="1"/>
</dbReference>
<dbReference type="STRING" id="597456.A0A0L7R4U8"/>
<gene>
    <name evidence="1" type="ORF">WH47_10330</name>
</gene>
<organism evidence="1 2">
    <name type="scientific">Habropoda laboriosa</name>
    <dbReference type="NCBI Taxonomy" id="597456"/>
    <lineage>
        <taxon>Eukaryota</taxon>
        <taxon>Metazoa</taxon>
        <taxon>Ecdysozoa</taxon>
        <taxon>Arthropoda</taxon>
        <taxon>Hexapoda</taxon>
        <taxon>Insecta</taxon>
        <taxon>Pterygota</taxon>
        <taxon>Neoptera</taxon>
        <taxon>Endopterygota</taxon>
        <taxon>Hymenoptera</taxon>
        <taxon>Apocrita</taxon>
        <taxon>Aculeata</taxon>
        <taxon>Apoidea</taxon>
        <taxon>Anthophila</taxon>
        <taxon>Apidae</taxon>
        <taxon>Habropoda</taxon>
    </lineage>
</organism>
<keyword evidence="2" id="KW-1185">Reference proteome</keyword>
<evidence type="ECO:0000313" key="1">
    <source>
        <dbReference type="EMBL" id="KOC65868.1"/>
    </source>
</evidence>